<keyword evidence="3" id="KW-0547">Nucleotide-binding</keyword>
<gene>
    <name evidence="10" type="ORF">UFOPK2370_00045</name>
</gene>
<dbReference type="PANTHER" id="PTHR10584:SF166">
    <property type="entry name" value="RIBOKINASE"/>
    <property type="match status" value="1"/>
</dbReference>
<accession>A0A6J6MUF7</accession>
<dbReference type="AlphaFoldDB" id="A0A6J6MUF7"/>
<dbReference type="InterPro" id="IPR011877">
    <property type="entry name" value="Ribokinase"/>
</dbReference>
<evidence type="ECO:0000313" key="10">
    <source>
        <dbReference type="EMBL" id="CAB4678011.1"/>
    </source>
</evidence>
<evidence type="ECO:0000256" key="1">
    <source>
        <dbReference type="ARBA" id="ARBA00022679"/>
    </source>
</evidence>
<evidence type="ECO:0000256" key="7">
    <source>
        <dbReference type="ARBA" id="ARBA00022958"/>
    </source>
</evidence>
<evidence type="ECO:0000256" key="2">
    <source>
        <dbReference type="ARBA" id="ARBA00022723"/>
    </source>
</evidence>
<organism evidence="10">
    <name type="scientific">freshwater metagenome</name>
    <dbReference type="NCBI Taxonomy" id="449393"/>
    <lineage>
        <taxon>unclassified sequences</taxon>
        <taxon>metagenomes</taxon>
        <taxon>ecological metagenomes</taxon>
    </lineage>
</organism>
<dbReference type="PRINTS" id="PR00990">
    <property type="entry name" value="RIBOKINASE"/>
</dbReference>
<keyword evidence="2" id="KW-0479">Metal-binding</keyword>
<dbReference type="Pfam" id="PF00294">
    <property type="entry name" value="PfkB"/>
    <property type="match status" value="1"/>
</dbReference>
<keyword evidence="5" id="KW-0067">ATP-binding</keyword>
<dbReference type="GO" id="GO:0004747">
    <property type="term" value="F:ribokinase activity"/>
    <property type="evidence" value="ECO:0007669"/>
    <property type="project" value="InterPro"/>
</dbReference>
<dbReference type="CDD" id="cd01174">
    <property type="entry name" value="ribokinase"/>
    <property type="match status" value="1"/>
</dbReference>
<protein>
    <submittedName>
        <fullName evidence="10">Unannotated protein</fullName>
    </submittedName>
</protein>
<dbReference type="GO" id="GO:0046872">
    <property type="term" value="F:metal ion binding"/>
    <property type="evidence" value="ECO:0007669"/>
    <property type="project" value="UniProtKB-KW"/>
</dbReference>
<dbReference type="SUPFAM" id="SSF53613">
    <property type="entry name" value="Ribokinase-like"/>
    <property type="match status" value="1"/>
</dbReference>
<keyword evidence="8" id="KW-0119">Carbohydrate metabolism</keyword>
<evidence type="ECO:0000256" key="5">
    <source>
        <dbReference type="ARBA" id="ARBA00022840"/>
    </source>
</evidence>
<dbReference type="EMBL" id="CAEZXK010000001">
    <property type="protein sequence ID" value="CAB4678011.1"/>
    <property type="molecule type" value="Genomic_DNA"/>
</dbReference>
<keyword evidence="6" id="KW-0460">Magnesium</keyword>
<dbReference type="PANTHER" id="PTHR10584">
    <property type="entry name" value="SUGAR KINASE"/>
    <property type="match status" value="1"/>
</dbReference>
<dbReference type="InterPro" id="IPR011611">
    <property type="entry name" value="PfkB_dom"/>
</dbReference>
<dbReference type="Gene3D" id="3.40.1190.20">
    <property type="match status" value="1"/>
</dbReference>
<dbReference type="GO" id="GO:0005524">
    <property type="term" value="F:ATP binding"/>
    <property type="evidence" value="ECO:0007669"/>
    <property type="project" value="UniProtKB-KW"/>
</dbReference>
<name>A0A6J6MUF7_9ZZZZ</name>
<evidence type="ECO:0000256" key="6">
    <source>
        <dbReference type="ARBA" id="ARBA00022842"/>
    </source>
</evidence>
<sequence>MVTNRSQFPDSANEGSVDILVVGSVNIDTTTYVDHFPNPGETCTSDENRVSLGGKGLNQALAAAMTGARVVLVCSANPNDIDSIKQATRHLSNLTLEIQPSSHSTGSAWICVSHTGENFVIVNPGANQMLTLDFLEGSIKKHAPPLVMLQGEISSKANSRVMTLCQELNIRVALNPSPMREGDSSLIESCAVLLLNKHEASELTGREILSPADATEVANNLATKNRTVVITMGSEGSVFAGPLFSGLVPAWKASSIKDTTGAGDRFAGILCGWLAKGQGLQSSLVRASEAAGKLCEILQANELRLS</sequence>
<keyword evidence="1" id="KW-0808">Transferase</keyword>
<reference evidence="10" key="1">
    <citation type="submission" date="2020-05" db="EMBL/GenBank/DDBJ databases">
        <authorList>
            <person name="Chiriac C."/>
            <person name="Salcher M."/>
            <person name="Ghai R."/>
            <person name="Kavagutti S V."/>
        </authorList>
    </citation>
    <scope>NUCLEOTIDE SEQUENCE</scope>
</reference>
<proteinExistence type="predicted"/>
<keyword evidence="7" id="KW-0630">Potassium</keyword>
<evidence type="ECO:0000259" key="9">
    <source>
        <dbReference type="Pfam" id="PF00294"/>
    </source>
</evidence>
<evidence type="ECO:0000256" key="8">
    <source>
        <dbReference type="ARBA" id="ARBA00023277"/>
    </source>
</evidence>
<evidence type="ECO:0000256" key="4">
    <source>
        <dbReference type="ARBA" id="ARBA00022777"/>
    </source>
</evidence>
<dbReference type="InterPro" id="IPR002139">
    <property type="entry name" value="Ribo/fructo_kinase"/>
</dbReference>
<feature type="domain" description="Carbohydrate kinase PfkB" evidence="9">
    <location>
        <begin position="18"/>
        <end position="294"/>
    </location>
</feature>
<dbReference type="InterPro" id="IPR029056">
    <property type="entry name" value="Ribokinase-like"/>
</dbReference>
<evidence type="ECO:0000256" key="3">
    <source>
        <dbReference type="ARBA" id="ARBA00022741"/>
    </source>
</evidence>
<dbReference type="GO" id="GO:0006014">
    <property type="term" value="P:D-ribose metabolic process"/>
    <property type="evidence" value="ECO:0007669"/>
    <property type="project" value="InterPro"/>
</dbReference>
<keyword evidence="4" id="KW-0418">Kinase</keyword>